<dbReference type="EMBL" id="JAFNEN010000425">
    <property type="protein sequence ID" value="KAG8183260.1"/>
    <property type="molecule type" value="Genomic_DNA"/>
</dbReference>
<keyword evidence="1" id="KW-1133">Transmembrane helix</keyword>
<sequence>MKVNKAKFSAALTKKIERFRNACMPQQLTNYVVLNLGQQDPNQLTGLVFGKGVYQKLMRRRSGWSVVNFESVVQNHSLRFYIMPTFLMLLVFWVLMVVARPQCFNIVDGNSDVDEGFVNSTLVLMA</sequence>
<dbReference type="AlphaFoldDB" id="A0AAV6UI75"/>
<keyword evidence="1" id="KW-0812">Transmembrane</keyword>
<keyword evidence="1" id="KW-0472">Membrane</keyword>
<feature type="transmembrane region" description="Helical" evidence="1">
    <location>
        <begin position="80"/>
        <end position="99"/>
    </location>
</feature>
<proteinExistence type="predicted"/>
<comment type="caution">
    <text evidence="2">The sequence shown here is derived from an EMBL/GenBank/DDBJ whole genome shotgun (WGS) entry which is preliminary data.</text>
</comment>
<dbReference type="Proteomes" id="UP000827092">
    <property type="component" value="Unassembled WGS sequence"/>
</dbReference>
<reference evidence="2 3" key="1">
    <citation type="journal article" date="2022" name="Nat. Ecol. Evol.">
        <title>A masculinizing supergene underlies an exaggerated male reproductive morph in a spider.</title>
        <authorList>
            <person name="Hendrickx F."/>
            <person name="De Corte Z."/>
            <person name="Sonet G."/>
            <person name="Van Belleghem S.M."/>
            <person name="Kostlbacher S."/>
            <person name="Vangestel C."/>
        </authorList>
    </citation>
    <scope>NUCLEOTIDE SEQUENCE [LARGE SCALE GENOMIC DNA]</scope>
    <source>
        <strain evidence="2">W744_W776</strain>
    </source>
</reference>
<gene>
    <name evidence="2" type="ORF">JTE90_006456</name>
</gene>
<protein>
    <submittedName>
        <fullName evidence="2">Uncharacterized protein</fullName>
    </submittedName>
</protein>
<keyword evidence="3" id="KW-1185">Reference proteome</keyword>
<name>A0AAV6UI75_9ARAC</name>
<evidence type="ECO:0000313" key="3">
    <source>
        <dbReference type="Proteomes" id="UP000827092"/>
    </source>
</evidence>
<organism evidence="2 3">
    <name type="scientific">Oedothorax gibbosus</name>
    <dbReference type="NCBI Taxonomy" id="931172"/>
    <lineage>
        <taxon>Eukaryota</taxon>
        <taxon>Metazoa</taxon>
        <taxon>Ecdysozoa</taxon>
        <taxon>Arthropoda</taxon>
        <taxon>Chelicerata</taxon>
        <taxon>Arachnida</taxon>
        <taxon>Araneae</taxon>
        <taxon>Araneomorphae</taxon>
        <taxon>Entelegynae</taxon>
        <taxon>Araneoidea</taxon>
        <taxon>Linyphiidae</taxon>
        <taxon>Erigoninae</taxon>
        <taxon>Oedothorax</taxon>
    </lineage>
</organism>
<evidence type="ECO:0000256" key="1">
    <source>
        <dbReference type="SAM" id="Phobius"/>
    </source>
</evidence>
<evidence type="ECO:0000313" key="2">
    <source>
        <dbReference type="EMBL" id="KAG8183260.1"/>
    </source>
</evidence>
<accession>A0AAV6UI75</accession>